<keyword evidence="1" id="KW-0472">Membrane</keyword>
<comment type="caution">
    <text evidence="2">The sequence shown here is derived from an EMBL/GenBank/DDBJ whole genome shotgun (WGS) entry which is preliminary data.</text>
</comment>
<sequence>MKKVWKLPESKSNQLILIKNQTIYKGNLDPDKINKLPLNPEISLPNEIEKELFSIPYPYIKKISNQKGVKHIKIYFGKDSEEELHIANEKTKKEIFECLKMDIPGLTYKSELPGFFNYCKAQIFAILMLTGIFIWSLYYAIEIEKGTIFELRGGGGGRIGIGGLVFILGNLGVTKLIIGYSTIMGLTLFSLFRKLKSRSEREILFR</sequence>
<keyword evidence="3" id="KW-1185">Reference proteome</keyword>
<dbReference type="AlphaFoldDB" id="A0A4Q7P2E4"/>
<dbReference type="Proteomes" id="UP000292262">
    <property type="component" value="Unassembled WGS sequence"/>
</dbReference>
<keyword evidence="1" id="KW-0812">Transmembrane</keyword>
<accession>A0A4Q7P2E4</accession>
<feature type="transmembrane region" description="Helical" evidence="1">
    <location>
        <begin position="123"/>
        <end position="141"/>
    </location>
</feature>
<proteinExistence type="predicted"/>
<gene>
    <name evidence="2" type="ORF">EV197_2516</name>
</gene>
<organism evidence="2 3">
    <name type="scientific">Aquimarina brevivitae</name>
    <dbReference type="NCBI Taxonomy" id="323412"/>
    <lineage>
        <taxon>Bacteria</taxon>
        <taxon>Pseudomonadati</taxon>
        <taxon>Bacteroidota</taxon>
        <taxon>Flavobacteriia</taxon>
        <taxon>Flavobacteriales</taxon>
        <taxon>Flavobacteriaceae</taxon>
        <taxon>Aquimarina</taxon>
    </lineage>
</organism>
<evidence type="ECO:0000313" key="2">
    <source>
        <dbReference type="EMBL" id="RZS93935.1"/>
    </source>
</evidence>
<evidence type="ECO:0000256" key="1">
    <source>
        <dbReference type="SAM" id="Phobius"/>
    </source>
</evidence>
<feature type="transmembrane region" description="Helical" evidence="1">
    <location>
        <begin position="161"/>
        <end position="192"/>
    </location>
</feature>
<dbReference type="RefSeq" id="WP_130287037.1">
    <property type="nucleotide sequence ID" value="NZ_SGXE01000002.1"/>
</dbReference>
<evidence type="ECO:0000313" key="3">
    <source>
        <dbReference type="Proteomes" id="UP000292262"/>
    </source>
</evidence>
<dbReference type="EMBL" id="SGXE01000002">
    <property type="protein sequence ID" value="RZS93935.1"/>
    <property type="molecule type" value="Genomic_DNA"/>
</dbReference>
<keyword evidence="1" id="KW-1133">Transmembrane helix</keyword>
<reference evidence="2 3" key="1">
    <citation type="submission" date="2019-02" db="EMBL/GenBank/DDBJ databases">
        <title>Genomic Encyclopedia of Type Strains, Phase IV (KMG-IV): sequencing the most valuable type-strain genomes for metagenomic binning, comparative biology and taxonomic classification.</title>
        <authorList>
            <person name="Goeker M."/>
        </authorList>
    </citation>
    <scope>NUCLEOTIDE SEQUENCE [LARGE SCALE GENOMIC DNA]</scope>
    <source>
        <strain evidence="2 3">DSM 17196</strain>
    </source>
</reference>
<protein>
    <submittedName>
        <fullName evidence="2">Uncharacterized protein</fullName>
    </submittedName>
</protein>
<dbReference type="OrthoDB" id="667323at2"/>
<name>A0A4Q7P2E4_9FLAO</name>